<name>A0A895XUV2_9ACTN</name>
<gene>
    <name evidence="2" type="ORF">JQS30_00325</name>
</gene>
<dbReference type="RefSeq" id="WP_213171436.1">
    <property type="nucleotide sequence ID" value="NZ_CP070496.1"/>
</dbReference>
<proteinExistence type="predicted"/>
<accession>A0A895XUV2</accession>
<protein>
    <submittedName>
        <fullName evidence="2">Uncharacterized protein</fullName>
    </submittedName>
</protein>
<sequence length="135" mass="14819">MTLPDADEHIVDPEQLRIAAEELFDLEQQMERECSSLVSDGYPVENAASRLGLSLGNQLGITAAHWRQVRMRGSRNRVVNIGQFLATHAETSIDIDEFSASEFRQFADSDRFPVATSRSGATPGSEPLGEQIASV</sequence>
<keyword evidence="3" id="KW-1185">Reference proteome</keyword>
<feature type="region of interest" description="Disordered" evidence="1">
    <location>
        <begin position="114"/>
        <end position="135"/>
    </location>
</feature>
<dbReference type="Proteomes" id="UP000662939">
    <property type="component" value="Chromosome"/>
</dbReference>
<reference evidence="2" key="1">
    <citation type="submission" date="2021-02" db="EMBL/GenBank/DDBJ databases">
        <title>Natronoglycomyces albus gen. nov., sp. nov, a haloalkaliphilic actinobacterium from a soda solonchak soil.</title>
        <authorList>
            <person name="Sorokin D.Y."/>
            <person name="Khijniak T.V."/>
            <person name="Zakharycheva A.P."/>
            <person name="Boueva O.V."/>
            <person name="Ariskina E.V."/>
            <person name="Hahnke R.L."/>
            <person name="Bunk B."/>
            <person name="Sproer C."/>
            <person name="Schumann P."/>
            <person name="Evtushenko L.I."/>
            <person name="Kublanov I.V."/>
        </authorList>
    </citation>
    <scope>NUCLEOTIDE SEQUENCE</scope>
    <source>
        <strain evidence="2">DSM 106290</strain>
    </source>
</reference>
<evidence type="ECO:0000256" key="1">
    <source>
        <dbReference type="SAM" id="MobiDB-lite"/>
    </source>
</evidence>
<evidence type="ECO:0000313" key="2">
    <source>
        <dbReference type="EMBL" id="QSB05428.1"/>
    </source>
</evidence>
<dbReference type="KEGG" id="nav:JQS30_00325"/>
<dbReference type="EMBL" id="CP070496">
    <property type="protein sequence ID" value="QSB05428.1"/>
    <property type="molecule type" value="Genomic_DNA"/>
</dbReference>
<evidence type="ECO:0000313" key="3">
    <source>
        <dbReference type="Proteomes" id="UP000662939"/>
    </source>
</evidence>
<dbReference type="AlphaFoldDB" id="A0A895XUV2"/>
<organism evidence="2 3">
    <name type="scientific">Natronoglycomyces albus</name>
    <dbReference type="NCBI Taxonomy" id="2811108"/>
    <lineage>
        <taxon>Bacteria</taxon>
        <taxon>Bacillati</taxon>
        <taxon>Actinomycetota</taxon>
        <taxon>Actinomycetes</taxon>
        <taxon>Glycomycetales</taxon>
        <taxon>Glycomycetaceae</taxon>
        <taxon>Natronoglycomyces</taxon>
    </lineage>
</organism>